<feature type="transmembrane region" description="Helical" evidence="3">
    <location>
        <begin position="524"/>
        <end position="540"/>
    </location>
</feature>
<organism evidence="4 5">
    <name type="scientific">Rhizophagus clarus</name>
    <dbReference type="NCBI Taxonomy" id="94130"/>
    <lineage>
        <taxon>Eukaryota</taxon>
        <taxon>Fungi</taxon>
        <taxon>Fungi incertae sedis</taxon>
        <taxon>Mucoromycota</taxon>
        <taxon>Glomeromycotina</taxon>
        <taxon>Glomeromycetes</taxon>
        <taxon>Glomerales</taxon>
        <taxon>Glomeraceae</taxon>
        <taxon>Rhizophagus</taxon>
    </lineage>
</organism>
<dbReference type="InterPro" id="IPR015943">
    <property type="entry name" value="WD40/YVTN_repeat-like_dom_sf"/>
</dbReference>
<keyword evidence="3" id="KW-1133">Transmembrane helix</keyword>
<evidence type="ECO:0000313" key="4">
    <source>
        <dbReference type="EMBL" id="GBB85490.1"/>
    </source>
</evidence>
<keyword evidence="3" id="KW-0472">Membrane</keyword>
<sequence>MSQVEIGIDEIDEKTEPHNGEPITNIELSPNGKYLVSFSREDNSIVGWNVENISEDPEFHYFPLGYVRCMCVSNDKKLVYLTYDEIKMYDMNMTKKNYQEIKLDCNLSNIEHCFLNLKNELILLNKRNYVYIYSAQTKNNKLKCKRIYKIPKGFKLISMPEDDKLYLLSNNSICEWNLITRREIPIISLDVNDDEQLRMLMKARALRPLLLPLFPSLFPLSSNVLNSKFWNSVIENCKEKYLSHSEQTNQIQEMFLSNNIRVTSKFAFEILDGDVWKIDLGEVLSNINSLFNTSDELNNGNHDEIIENLHIDNDNQLTIGTFNLSSHDMDIIHKLFEVKDDEEVKKDEKLKLTQNLIKWEISSYFSDNYKIRLQVFKKINGDSGWDLTCTRIENFKLPKKVQSSSIYKIGLLNDSDIIILTEIGLLIYHFNENNKSISLNYFYHMDLNKKMMEHYKEKFSKHILPLPNCNSFKICDGYASTIIDNKKLLLEYGIEILKDAIEDHKLELIDGIYKKCIIYFKENLRNTIFLSIIISTMPLLNKTYPEYITRYSLETSMIIDSPVYNIESLNDNLHLSSFQYLQIINLTQSILWEKYDEFLSNFIYGKIYRILAIIQILIILPFSPIYFVTFYILHKHGFIHDNFTSGSINFAFLYFYIINHFENIFSKFSKNKNRTPSITFMNPYIKFVNYPKDYNWFFELIKPQPSPFVETISSDIYKTWNGESLINFKWNAYGKYYYAMIWIGFMSLLGCFTVAATTPPQDIDNDIQKRLLITSIVLGSIHMTFEIRQFFFDPIRWISDFWNLFDVIAFLLPIYTSVYWLQTNIRNIQLLSFTCLFLDINFAHALYILLSPEDNFSFNSYTNDNDTNNPWNIVPAYHQVFENGTFDPNPYMIQQPDGNTNMFVNFRTAIFAMYLFLTGDSSALTNWSYIDNPSLAIMIVLFSFLIVVYLMNLFIGLLNNAIEKDDNEVAYLIQKAEILAEIELFYLLPFQRRWKTWFPEVLYYYANVDMTREGVKEMKDKSDWNYWYTDEIRELKMDLLNKLNIQPVDEISLQKLLKEVQENSLRLEKIESNLINEL</sequence>
<feature type="transmembrane region" description="Helical" evidence="3">
    <location>
        <begin position="736"/>
        <end position="759"/>
    </location>
</feature>
<accession>A0A2Z6Q602</accession>
<dbReference type="AlphaFoldDB" id="A0A2Z6Q602"/>
<name>A0A2Z6Q602_9GLOM</name>
<dbReference type="GO" id="GO:0005886">
    <property type="term" value="C:plasma membrane"/>
    <property type="evidence" value="ECO:0007669"/>
    <property type="project" value="TreeGrafter"/>
</dbReference>
<evidence type="ECO:0000256" key="2">
    <source>
        <dbReference type="SAM" id="MobiDB-lite"/>
    </source>
</evidence>
<dbReference type="Proteomes" id="UP000247702">
    <property type="component" value="Unassembled WGS sequence"/>
</dbReference>
<evidence type="ECO:0000256" key="3">
    <source>
        <dbReference type="SAM" id="Phobius"/>
    </source>
</evidence>
<keyword evidence="3" id="KW-0812">Transmembrane</keyword>
<dbReference type="Gene3D" id="2.130.10.10">
    <property type="entry name" value="YVTN repeat-like/Quinoprotein amine dehydrogenase"/>
    <property type="match status" value="1"/>
</dbReference>
<dbReference type="EMBL" id="BEXD01000225">
    <property type="protein sequence ID" value="GBB85490.1"/>
    <property type="molecule type" value="Genomic_DNA"/>
</dbReference>
<evidence type="ECO:0008006" key="6">
    <source>
        <dbReference type="Google" id="ProtNLM"/>
    </source>
</evidence>
<comment type="caution">
    <text evidence="4">The sequence shown here is derived from an EMBL/GenBank/DDBJ whole genome shotgun (WGS) entry which is preliminary data.</text>
</comment>
<proteinExistence type="predicted"/>
<dbReference type="GO" id="GO:0098703">
    <property type="term" value="P:calcium ion import across plasma membrane"/>
    <property type="evidence" value="ECO:0007669"/>
    <property type="project" value="TreeGrafter"/>
</dbReference>
<dbReference type="InterPro" id="IPR036322">
    <property type="entry name" value="WD40_repeat_dom_sf"/>
</dbReference>
<feature type="transmembrane region" description="Helical" evidence="3">
    <location>
        <begin position="771"/>
        <end position="791"/>
    </location>
</feature>
<dbReference type="SUPFAM" id="SSF50978">
    <property type="entry name" value="WD40 repeat-like"/>
    <property type="match status" value="1"/>
</dbReference>
<dbReference type="PANTHER" id="PTHR10582">
    <property type="entry name" value="TRANSIENT RECEPTOR POTENTIAL ION CHANNEL PROTEIN"/>
    <property type="match status" value="1"/>
</dbReference>
<protein>
    <recommendedName>
        <fullName evidence="6">Ion transport domain-containing protein</fullName>
    </recommendedName>
</protein>
<dbReference type="InterPro" id="IPR024862">
    <property type="entry name" value="TRPV"/>
</dbReference>
<reference evidence="4 5" key="1">
    <citation type="submission" date="2017-11" db="EMBL/GenBank/DDBJ databases">
        <title>The genome of Rhizophagus clarus HR1 reveals common genetic basis of auxotrophy among arbuscular mycorrhizal fungi.</title>
        <authorList>
            <person name="Kobayashi Y."/>
        </authorList>
    </citation>
    <scope>NUCLEOTIDE SEQUENCE [LARGE SCALE GENOMIC DNA]</scope>
    <source>
        <strain evidence="4 5">HR1</strain>
    </source>
</reference>
<feature type="transmembrane region" description="Helical" evidence="3">
    <location>
        <begin position="935"/>
        <end position="958"/>
    </location>
</feature>
<feature type="transmembrane region" description="Helical" evidence="3">
    <location>
        <begin position="828"/>
        <end position="850"/>
    </location>
</feature>
<evidence type="ECO:0000256" key="1">
    <source>
        <dbReference type="ARBA" id="ARBA00022737"/>
    </source>
</evidence>
<feature type="region of interest" description="Disordered" evidence="2">
    <location>
        <begin position="1"/>
        <end position="23"/>
    </location>
</feature>
<feature type="transmembrane region" description="Helical" evidence="3">
    <location>
        <begin position="646"/>
        <end position="665"/>
    </location>
</feature>
<keyword evidence="1" id="KW-0677">Repeat</keyword>
<dbReference type="GO" id="GO:0005216">
    <property type="term" value="F:monoatomic ion channel activity"/>
    <property type="evidence" value="ECO:0007669"/>
    <property type="project" value="InterPro"/>
</dbReference>
<feature type="transmembrane region" description="Helical" evidence="3">
    <location>
        <begin position="803"/>
        <end position="822"/>
    </location>
</feature>
<dbReference type="PANTHER" id="PTHR10582:SF2">
    <property type="entry name" value="INACTIVE"/>
    <property type="match status" value="1"/>
</dbReference>
<feature type="transmembrane region" description="Helical" evidence="3">
    <location>
        <begin position="909"/>
        <end position="929"/>
    </location>
</feature>
<dbReference type="STRING" id="94130.A0A2Z6Q602"/>
<feature type="transmembrane region" description="Helical" evidence="3">
    <location>
        <begin position="610"/>
        <end position="634"/>
    </location>
</feature>
<keyword evidence="5" id="KW-1185">Reference proteome</keyword>
<evidence type="ECO:0000313" key="5">
    <source>
        <dbReference type="Proteomes" id="UP000247702"/>
    </source>
</evidence>
<gene>
    <name evidence="4" type="ORF">RclHR1_01200004</name>
</gene>